<dbReference type="Gene3D" id="3.40.50.1110">
    <property type="entry name" value="SGNH hydrolase"/>
    <property type="match status" value="1"/>
</dbReference>
<name>I0WHM6_9FLAO</name>
<protein>
    <submittedName>
        <fullName evidence="3">Sialate O-acetylesterase</fullName>
    </submittedName>
</protein>
<comment type="caution">
    <text evidence="3">The sequence shown here is derived from an EMBL/GenBank/DDBJ whole genome shotgun (WGS) entry which is preliminary data.</text>
</comment>
<dbReference type="STRING" id="946077.W5A_03079"/>
<dbReference type="InterPro" id="IPR005181">
    <property type="entry name" value="SASA"/>
</dbReference>
<accession>I0WHM6</accession>
<evidence type="ECO:0000256" key="1">
    <source>
        <dbReference type="ARBA" id="ARBA00022801"/>
    </source>
</evidence>
<evidence type="ECO:0000313" key="4">
    <source>
        <dbReference type="Proteomes" id="UP000005938"/>
    </source>
</evidence>
<dbReference type="OrthoDB" id="9816001at2"/>
<sequence>MKTYIFTILLFFLGVIATAQISLPPFFTNNMVIQRDQKFPVWGKAQPNTIITVRFATTTLKTSSDKNGNWKVLFPKQKTTLSPKKLEIQNLKTSITLSNILVGDVWLCIGQSNMEWPMQAEMHYKEELTEVNNPKLRFFNTTYAGKNIYGQPFTDSIYARLNMSSFYQGSWETSDSKSVRSMSAVGYYFGKNIIANQHIPIGLIHMAIGGAPLETFIKRETLESHPIFKEKVKGNWLYNESLPKWVRERGVQNTGRRLVIPQDPTGPNHAYKPGFAFASGIEQLTVIPIKGVLLYQGESNALDLERVQEYAALQKLMIEDYRKQWKNPKLPFYWVQLSSIDTLHYKSTLWPMFRDEQRLLLNETRNTGMAVSSDLGSKNDVHPTNKKEVGYRLAQWALAQDYNEKISPSGPLPKKAIYKKGGIWITFRHAEEGLTFSENNNLKGFSIDKGKTPVEAQIKKKNKVFIPMHYKPQFIYYAWEPFTSANLMNSSQLPASTFKIEVN</sequence>
<dbReference type="SUPFAM" id="SSF52266">
    <property type="entry name" value="SGNH hydrolase"/>
    <property type="match status" value="1"/>
</dbReference>
<dbReference type="AlphaFoldDB" id="I0WHM6"/>
<dbReference type="PANTHER" id="PTHR22901:SF0">
    <property type="entry name" value="SIALATE O-ACETYLESTERASE"/>
    <property type="match status" value="1"/>
</dbReference>
<feature type="domain" description="Sialate O-acetylesterase" evidence="2">
    <location>
        <begin position="288"/>
        <end position="395"/>
    </location>
</feature>
<organism evidence="3 4">
    <name type="scientific">Imtechella halotolerans K1</name>
    <dbReference type="NCBI Taxonomy" id="946077"/>
    <lineage>
        <taxon>Bacteria</taxon>
        <taxon>Pseudomonadati</taxon>
        <taxon>Bacteroidota</taxon>
        <taxon>Flavobacteriia</taxon>
        <taxon>Flavobacteriales</taxon>
        <taxon>Flavobacteriaceae</taxon>
        <taxon>Imtechella</taxon>
    </lineage>
</organism>
<dbReference type="EMBL" id="AJJU01000003">
    <property type="protein sequence ID" value="EID75892.1"/>
    <property type="molecule type" value="Genomic_DNA"/>
</dbReference>
<dbReference type="InterPro" id="IPR036514">
    <property type="entry name" value="SGNH_hydro_sf"/>
</dbReference>
<dbReference type="eggNOG" id="COG2755">
    <property type="taxonomic scope" value="Bacteria"/>
</dbReference>
<dbReference type="GO" id="GO:0005975">
    <property type="term" value="P:carbohydrate metabolic process"/>
    <property type="evidence" value="ECO:0007669"/>
    <property type="project" value="TreeGrafter"/>
</dbReference>
<keyword evidence="4" id="KW-1185">Reference proteome</keyword>
<proteinExistence type="predicted"/>
<dbReference type="GO" id="GO:0001681">
    <property type="term" value="F:sialate O-acetylesterase activity"/>
    <property type="evidence" value="ECO:0007669"/>
    <property type="project" value="InterPro"/>
</dbReference>
<evidence type="ECO:0000259" key="2">
    <source>
        <dbReference type="Pfam" id="PF03629"/>
    </source>
</evidence>
<gene>
    <name evidence="3" type="ORF">W5A_03079</name>
</gene>
<evidence type="ECO:0000313" key="3">
    <source>
        <dbReference type="EMBL" id="EID75892.1"/>
    </source>
</evidence>
<dbReference type="Pfam" id="PF03629">
    <property type="entry name" value="SASA"/>
    <property type="match status" value="1"/>
</dbReference>
<keyword evidence="1" id="KW-0378">Hydrolase</keyword>
<dbReference type="RefSeq" id="WP_008237275.1">
    <property type="nucleotide sequence ID" value="NZ_AJJU01000003.1"/>
</dbReference>
<dbReference type="Proteomes" id="UP000005938">
    <property type="component" value="Unassembled WGS sequence"/>
</dbReference>
<reference evidence="3 4" key="1">
    <citation type="journal article" date="2012" name="J. Bacteriol.">
        <title>Genome Sequence of the Halotolerant Bacterium Imtechella halotolerans K1T.</title>
        <authorList>
            <person name="Kumar S."/>
            <person name="Vikram S."/>
            <person name="Subramanian S."/>
            <person name="Raghava G.P."/>
            <person name="Pinnaka A.K."/>
        </authorList>
    </citation>
    <scope>NUCLEOTIDE SEQUENCE [LARGE SCALE GENOMIC DNA]</scope>
    <source>
        <strain evidence="3 4">K1</strain>
    </source>
</reference>
<dbReference type="PANTHER" id="PTHR22901">
    <property type="entry name" value="SIALATE O-ACETYLESTERASE"/>
    <property type="match status" value="1"/>
</dbReference>
<dbReference type="PATRIC" id="fig|946077.3.peg.623"/>
<dbReference type="InterPro" id="IPR039329">
    <property type="entry name" value="SIAE"/>
</dbReference>